<dbReference type="EMBL" id="AOLZ01000039">
    <property type="protein sequence ID" value="EMA32540.1"/>
    <property type="molecule type" value="Genomic_DNA"/>
</dbReference>
<evidence type="ECO:0000256" key="3">
    <source>
        <dbReference type="ARBA" id="ARBA00020378"/>
    </source>
</evidence>
<evidence type="ECO:0000313" key="12">
    <source>
        <dbReference type="EMBL" id="EMA32540.1"/>
    </source>
</evidence>
<dbReference type="Proteomes" id="UP000011555">
    <property type="component" value="Unassembled WGS sequence"/>
</dbReference>
<dbReference type="GeneID" id="30922091"/>
<dbReference type="PROSITE" id="PS51379">
    <property type="entry name" value="4FE4S_FER_2"/>
    <property type="match status" value="2"/>
</dbReference>
<proteinExistence type="predicted"/>
<keyword evidence="4" id="KW-0813">Transport</keyword>
<dbReference type="GO" id="GO:0005506">
    <property type="term" value="F:iron ion binding"/>
    <property type="evidence" value="ECO:0007669"/>
    <property type="project" value="InterPro"/>
</dbReference>
<sequence length="103" mass="11661">MSVQPQTPDLDNDSMEDRLYTVKYDDPGDSHLDVKVEDVCAECETNDCVRVCPANVWREGEDGVPHIAYENCLECSSCRFACTYDNVVWTYPERGAGMTYKHG</sequence>
<evidence type="ECO:0000256" key="8">
    <source>
        <dbReference type="ARBA" id="ARBA00023014"/>
    </source>
</evidence>
<evidence type="ECO:0000256" key="1">
    <source>
        <dbReference type="ARBA" id="ARBA00003208"/>
    </source>
</evidence>
<dbReference type="KEGG" id="hlc:CHINAEXTREME13165"/>
<keyword evidence="9" id="KW-0535">Nitrogen fixation</keyword>
<dbReference type="GO" id="GO:0051536">
    <property type="term" value="F:iron-sulfur cluster binding"/>
    <property type="evidence" value="ECO:0007669"/>
    <property type="project" value="UniProtKB-KW"/>
</dbReference>
<evidence type="ECO:0000313" key="11">
    <source>
        <dbReference type="EMBL" id="APW98669.1"/>
    </source>
</evidence>
<dbReference type="InterPro" id="IPR007859">
    <property type="entry name" value="ETF-QO/FixX_C"/>
</dbReference>
<dbReference type="PIRSF" id="PIRSF036548">
    <property type="entry name" value="Fdx_FixX"/>
    <property type="match status" value="1"/>
</dbReference>
<comment type="function">
    <text evidence="1">Could be a 3Fe-4S cluster-containing protein.</text>
</comment>
<evidence type="ECO:0000256" key="2">
    <source>
        <dbReference type="ARBA" id="ARBA00009192"/>
    </source>
</evidence>
<protein>
    <recommendedName>
        <fullName evidence="3">Ferredoxin-like protein</fullName>
    </recommendedName>
</protein>
<evidence type="ECO:0000313" key="13">
    <source>
        <dbReference type="Proteomes" id="UP000011555"/>
    </source>
</evidence>
<evidence type="ECO:0000259" key="10">
    <source>
        <dbReference type="PROSITE" id="PS51379"/>
    </source>
</evidence>
<dbReference type="PANTHER" id="PTHR43082">
    <property type="entry name" value="FERREDOXIN-LIKE"/>
    <property type="match status" value="1"/>
</dbReference>
<evidence type="ECO:0000256" key="7">
    <source>
        <dbReference type="ARBA" id="ARBA00023004"/>
    </source>
</evidence>
<keyword evidence="5" id="KW-0479">Metal-binding</keyword>
<dbReference type="EMBL" id="CP019285">
    <property type="protein sequence ID" value="APW98669.1"/>
    <property type="molecule type" value="Genomic_DNA"/>
</dbReference>
<organism evidence="12 13">
    <name type="scientific">Natronobacterium lacisalsi AJ5</name>
    <dbReference type="NCBI Taxonomy" id="358396"/>
    <lineage>
        <taxon>Archaea</taxon>
        <taxon>Methanobacteriati</taxon>
        <taxon>Methanobacteriota</taxon>
        <taxon>Stenosarchaea group</taxon>
        <taxon>Halobacteria</taxon>
        <taxon>Halobacteriales</taxon>
        <taxon>Natrialbaceae</taxon>
        <taxon>Natronobacterium</taxon>
    </lineage>
</organism>
<keyword evidence="7" id="KW-0408">Iron</keyword>
<dbReference type="SUPFAM" id="SSF54862">
    <property type="entry name" value="4Fe-4S ferredoxins"/>
    <property type="match status" value="1"/>
</dbReference>
<gene>
    <name evidence="12" type="ORF">C445_10502</name>
    <name evidence="11" type="ORF">CHINAEXTREME_13165</name>
</gene>
<dbReference type="InterPro" id="IPR017896">
    <property type="entry name" value="4Fe4S_Fe-S-bd"/>
</dbReference>
<keyword evidence="6" id="KW-0249">Electron transport</keyword>
<dbReference type="Proteomes" id="UP000186547">
    <property type="component" value="Chromosome"/>
</dbReference>
<name>M0LKL8_NATLA</name>
<evidence type="ECO:0000256" key="9">
    <source>
        <dbReference type="ARBA" id="ARBA00023231"/>
    </source>
</evidence>
<feature type="domain" description="4Fe-4S ferredoxin-type" evidence="10">
    <location>
        <begin position="30"/>
        <end position="62"/>
    </location>
</feature>
<dbReference type="eggNOG" id="arCOG01984">
    <property type="taxonomic scope" value="Archaea"/>
</dbReference>
<reference evidence="12 13" key="2">
    <citation type="journal article" date="2014" name="PLoS Genet.">
        <title>Phylogenetically driven sequencing of extremely halophilic archaea reveals strategies for static and dynamic osmo-response.</title>
        <authorList>
            <person name="Becker E.A."/>
            <person name="Seitzer P.M."/>
            <person name="Tritt A."/>
            <person name="Larsen D."/>
            <person name="Krusor M."/>
            <person name="Yao A.I."/>
            <person name="Wu D."/>
            <person name="Madern D."/>
            <person name="Eisen J.A."/>
            <person name="Darling A.E."/>
            <person name="Facciotti M.T."/>
        </authorList>
    </citation>
    <scope>NUCLEOTIDE SEQUENCE [LARGE SCALE GENOMIC DNA]</scope>
    <source>
        <strain evidence="12 13">AJ5</strain>
    </source>
</reference>
<dbReference type="RefSeq" id="WP_007141817.1">
    <property type="nucleotide sequence ID" value="NZ_AOLZ01000039.1"/>
</dbReference>
<comment type="similarity">
    <text evidence="2">To ferredoxins from P.putida and C.tartarivorum, ferredoxin I from A.vinelandii, ferredoxin II from D.desulfuricans.</text>
</comment>
<dbReference type="STRING" id="358396.CHINAEXTREME_13165"/>
<evidence type="ECO:0000256" key="6">
    <source>
        <dbReference type="ARBA" id="ARBA00022982"/>
    </source>
</evidence>
<dbReference type="InterPro" id="IPR012206">
    <property type="entry name" value="Fd_FixX"/>
</dbReference>
<dbReference type="PANTHER" id="PTHR43082:SF3">
    <property type="entry name" value="FERREDOXIN-LIKE PROTEIN YDIT"/>
    <property type="match status" value="1"/>
</dbReference>
<dbReference type="AlphaFoldDB" id="M0LKL8"/>
<evidence type="ECO:0000256" key="5">
    <source>
        <dbReference type="ARBA" id="ARBA00022723"/>
    </source>
</evidence>
<dbReference type="Gene3D" id="3.30.70.20">
    <property type="match status" value="1"/>
</dbReference>
<keyword evidence="13" id="KW-1185">Reference proteome</keyword>
<feature type="domain" description="4Fe-4S ferredoxin-type" evidence="10">
    <location>
        <begin position="63"/>
        <end position="92"/>
    </location>
</feature>
<reference evidence="11 14" key="1">
    <citation type="journal article" date="2011" name="J. Bacteriol.">
        <title>Genome sequence of Halobiforma lacisalsi AJ5, an extremely halophilic archaeon which harbors a bop gene.</title>
        <authorList>
            <person name="Jiang X."/>
            <person name="Wang S."/>
            <person name="Cheng H."/>
            <person name="Huo Y."/>
            <person name="Zhang X."/>
            <person name="Zhu X."/>
            <person name="Han X."/>
            <person name="Ni P."/>
            <person name="Wu M."/>
        </authorList>
    </citation>
    <scope>NUCLEOTIDE SEQUENCE [LARGE SCALE GENOMIC DNA]</scope>
    <source>
        <strain evidence="11 14">AJ5</strain>
    </source>
</reference>
<evidence type="ECO:0000256" key="4">
    <source>
        <dbReference type="ARBA" id="ARBA00022448"/>
    </source>
</evidence>
<reference evidence="11" key="3">
    <citation type="submission" date="2017-01" db="EMBL/GenBank/DDBJ databases">
        <authorList>
            <person name="Mah S.A."/>
            <person name="Swanson W.J."/>
            <person name="Moy G.W."/>
            <person name="Vacquier V.D."/>
        </authorList>
    </citation>
    <scope>NUCLEOTIDE SEQUENCE</scope>
    <source>
        <strain evidence="11">AJ5</strain>
    </source>
</reference>
<dbReference type="Pfam" id="PF05187">
    <property type="entry name" value="Fer4_ETF_QO"/>
    <property type="match status" value="1"/>
</dbReference>
<accession>M0LKL8</accession>
<keyword evidence="8" id="KW-0411">Iron-sulfur</keyword>
<evidence type="ECO:0000313" key="14">
    <source>
        <dbReference type="Proteomes" id="UP000186547"/>
    </source>
</evidence>